<evidence type="ECO:0000313" key="5">
    <source>
        <dbReference type="Proteomes" id="UP000199406"/>
    </source>
</evidence>
<dbReference type="InterPro" id="IPR000914">
    <property type="entry name" value="SBP_5_dom"/>
</dbReference>
<organism evidence="4 5">
    <name type="scientific">Blastococcus aurantiacus</name>
    <dbReference type="NCBI Taxonomy" id="1550231"/>
    <lineage>
        <taxon>Bacteria</taxon>
        <taxon>Bacillati</taxon>
        <taxon>Actinomycetota</taxon>
        <taxon>Actinomycetes</taxon>
        <taxon>Geodermatophilales</taxon>
        <taxon>Geodermatophilaceae</taxon>
        <taxon>Blastococcus</taxon>
    </lineage>
</organism>
<gene>
    <name evidence="4" type="ORF">SAMN05660662_0577</name>
</gene>
<dbReference type="InterPro" id="IPR039424">
    <property type="entry name" value="SBP_5"/>
</dbReference>
<dbReference type="GO" id="GO:0043190">
    <property type="term" value="C:ATP-binding cassette (ABC) transporter complex"/>
    <property type="evidence" value="ECO:0007669"/>
    <property type="project" value="InterPro"/>
</dbReference>
<dbReference type="PROSITE" id="PS51257">
    <property type="entry name" value="PROKAR_LIPOPROTEIN"/>
    <property type="match status" value="1"/>
</dbReference>
<dbReference type="AlphaFoldDB" id="A0A1G7HF68"/>
<dbReference type="Proteomes" id="UP000199406">
    <property type="component" value="Unassembled WGS sequence"/>
</dbReference>
<dbReference type="STRING" id="1550231.SAMN05660662_0577"/>
<dbReference type="EMBL" id="FNBT01000001">
    <property type="protein sequence ID" value="SDE99122.1"/>
    <property type="molecule type" value="Genomic_DNA"/>
</dbReference>
<accession>A0A1G7HF68</accession>
<evidence type="ECO:0000256" key="2">
    <source>
        <dbReference type="SAM" id="MobiDB-lite"/>
    </source>
</evidence>
<evidence type="ECO:0000259" key="3">
    <source>
        <dbReference type="Pfam" id="PF00496"/>
    </source>
</evidence>
<dbReference type="PANTHER" id="PTHR30290">
    <property type="entry name" value="PERIPLASMIC BINDING COMPONENT OF ABC TRANSPORTER"/>
    <property type="match status" value="1"/>
</dbReference>
<dbReference type="PIRSF" id="PIRSF002741">
    <property type="entry name" value="MppA"/>
    <property type="match status" value="1"/>
</dbReference>
<dbReference type="Gene3D" id="3.40.190.10">
    <property type="entry name" value="Periplasmic binding protein-like II"/>
    <property type="match status" value="1"/>
</dbReference>
<dbReference type="GO" id="GO:0015833">
    <property type="term" value="P:peptide transport"/>
    <property type="evidence" value="ECO:0007669"/>
    <property type="project" value="TreeGrafter"/>
</dbReference>
<dbReference type="GO" id="GO:0042597">
    <property type="term" value="C:periplasmic space"/>
    <property type="evidence" value="ECO:0007669"/>
    <property type="project" value="UniProtKB-ARBA"/>
</dbReference>
<name>A0A1G7HF68_9ACTN</name>
<proteinExistence type="predicted"/>
<dbReference type="GO" id="GO:1904680">
    <property type="term" value="F:peptide transmembrane transporter activity"/>
    <property type="evidence" value="ECO:0007669"/>
    <property type="project" value="TreeGrafter"/>
</dbReference>
<dbReference type="SUPFAM" id="SSF53850">
    <property type="entry name" value="Periplasmic binding protein-like II"/>
    <property type="match status" value="1"/>
</dbReference>
<dbReference type="CDD" id="cd00995">
    <property type="entry name" value="PBP2_NikA_DppA_OppA_like"/>
    <property type="match status" value="1"/>
</dbReference>
<feature type="region of interest" description="Disordered" evidence="2">
    <location>
        <begin position="35"/>
        <end position="61"/>
    </location>
</feature>
<feature type="domain" description="Solute-binding protein family 5" evidence="3">
    <location>
        <begin position="108"/>
        <end position="468"/>
    </location>
</feature>
<keyword evidence="1" id="KW-0732">Signal</keyword>
<evidence type="ECO:0000256" key="1">
    <source>
        <dbReference type="ARBA" id="ARBA00022729"/>
    </source>
</evidence>
<protein>
    <submittedName>
        <fullName evidence="4">Peptide/nickel transport system substrate-binding protein</fullName>
    </submittedName>
</protein>
<evidence type="ECO:0000313" key="4">
    <source>
        <dbReference type="EMBL" id="SDE99122.1"/>
    </source>
</evidence>
<dbReference type="Pfam" id="PF00496">
    <property type="entry name" value="SBP_bac_5"/>
    <property type="match status" value="1"/>
</dbReference>
<dbReference type="Gene3D" id="3.10.105.10">
    <property type="entry name" value="Dipeptide-binding Protein, Domain 3"/>
    <property type="match status" value="1"/>
</dbReference>
<dbReference type="PANTHER" id="PTHR30290:SF38">
    <property type="entry name" value="D,D-DIPEPTIDE-BINDING PERIPLASMIC PROTEIN DDPA-RELATED"/>
    <property type="match status" value="1"/>
</dbReference>
<keyword evidence="5" id="KW-1185">Reference proteome</keyword>
<sequence>MRGRRRPVGGPWRRAVVSAGLVGLLLGSAACGGGGDDGDGDGDGGTEVGAVNDVSDRGDPVDGGEITVGLEAETSSWLPGEGTFNQPGINVAYAIYDPLMHRTADGDVEPYLAESMEPNADLTEWTLTLRPGVTFHDGTPLNAQALKTIFDEYLTAPGANTAASVDEVTSLDVVDDLTVVYRLVEANAAFPVLLISSPGWPFSPTAAAAAGEDAGANPVGTGPFRFVSWQRDSQLVVEKNEDYWQEGLPHLDRITFRPMPDEDTRLASLQSGDIDVMQSLRQSTVIRARDLDGIDNYEHLGSNSGGGTVNTSKPPFDDVRVRKALAHALNQEAIIEVLGGKGVTPPTTQFFSEDSPYYSEKVADSYPAYDPDKAQKFYDDYVNDPERSDGLPVGTDLSFTYSCPPDPSLNEVAQLVQSLYGALGAQVELEQVEQATWIQKMLARDYDTGCTRVGADSDPYIVFNAAFTEGPLNMTAFQSPEIDEQLDILRTTTDIDERKAAVEEIGLVINENVPNTFSGGTLTVMAAQDQVKNLDGWVFPDGTRGNGAASAQVMWGHAWLAG</sequence>
<dbReference type="InterPro" id="IPR030678">
    <property type="entry name" value="Peptide/Ni-bd"/>
</dbReference>
<reference evidence="5" key="1">
    <citation type="submission" date="2016-10" db="EMBL/GenBank/DDBJ databases">
        <authorList>
            <person name="Varghese N."/>
            <person name="Submissions S."/>
        </authorList>
    </citation>
    <scope>NUCLEOTIDE SEQUENCE [LARGE SCALE GENOMIC DNA]</scope>
    <source>
        <strain evidence="5">DSM 44268</strain>
    </source>
</reference>